<dbReference type="InterPro" id="IPR034139">
    <property type="entry name" value="TOPRIM_OLD"/>
</dbReference>
<dbReference type="KEGG" id="acou:A5CBH24_01180"/>
<dbReference type="CDD" id="cd01026">
    <property type="entry name" value="TOPRIM_OLD"/>
    <property type="match status" value="1"/>
</dbReference>
<dbReference type="EMBL" id="AP019735">
    <property type="protein sequence ID" value="BBL02805.1"/>
    <property type="molecule type" value="Genomic_DNA"/>
</dbReference>
<evidence type="ECO:0000313" key="4">
    <source>
        <dbReference type="EMBL" id="BBL02805.1"/>
    </source>
</evidence>
<dbReference type="GO" id="GO:0016887">
    <property type="term" value="F:ATP hydrolysis activity"/>
    <property type="evidence" value="ECO:0007669"/>
    <property type="project" value="InterPro"/>
</dbReference>
<evidence type="ECO:0000259" key="3">
    <source>
        <dbReference type="Pfam" id="PF20469"/>
    </source>
</evidence>
<feature type="domain" description="Endonuclease GajA/Old nuclease/RecF-like AAA" evidence="1">
    <location>
        <begin position="243"/>
        <end position="331"/>
    </location>
</feature>
<dbReference type="OrthoDB" id="9792800at2"/>
<dbReference type="PANTHER" id="PTHR43581">
    <property type="entry name" value="ATP/GTP PHOSPHATASE"/>
    <property type="match status" value="1"/>
</dbReference>
<gene>
    <name evidence="4" type="ORF">A5CBH24_01180</name>
</gene>
<keyword evidence="5" id="KW-1185">Reference proteome</keyword>
<dbReference type="RefSeq" id="WP_141411851.1">
    <property type="nucleotide sequence ID" value="NZ_AP019735.1"/>
</dbReference>
<dbReference type="SUPFAM" id="SSF52540">
    <property type="entry name" value="P-loop containing nucleoside triphosphate hydrolases"/>
    <property type="match status" value="1"/>
</dbReference>
<keyword evidence="4" id="KW-0255">Endonuclease</keyword>
<keyword evidence="4" id="KW-0378">Hydrolase</keyword>
<proteinExistence type="predicted"/>
<dbReference type="InterPro" id="IPR027417">
    <property type="entry name" value="P-loop_NTPase"/>
</dbReference>
<feature type="domain" description="OLD protein-like TOPRIM" evidence="3">
    <location>
        <begin position="374"/>
        <end position="438"/>
    </location>
</feature>
<evidence type="ECO:0000313" key="5">
    <source>
        <dbReference type="Proteomes" id="UP000318946"/>
    </source>
</evidence>
<organism evidence="4 5">
    <name type="scientific">Alistipes communis</name>
    <dbReference type="NCBI Taxonomy" id="2585118"/>
    <lineage>
        <taxon>Bacteria</taxon>
        <taxon>Pseudomonadati</taxon>
        <taxon>Bacteroidota</taxon>
        <taxon>Bacteroidia</taxon>
        <taxon>Bacteroidales</taxon>
        <taxon>Rikenellaceae</taxon>
        <taxon>Alistipes</taxon>
    </lineage>
</organism>
<reference evidence="5" key="1">
    <citation type="submission" date="2019-06" db="EMBL/GenBank/DDBJ databases">
        <title>Alistipes onderdonkii subsp. vulgaris subsp. nov., Alistipes dispar sp. nov. and Alistipes communis sp. nov., isolated from human faeces, and creation of Alistipes onderdonkii subsp. onderdonkii subsp. nov.</title>
        <authorList>
            <person name="Sakamoto M."/>
            <person name="Ikeyama N."/>
            <person name="Ogata Y."/>
            <person name="Suda W."/>
            <person name="Iino T."/>
            <person name="Hattori M."/>
            <person name="Ohkuma M."/>
        </authorList>
    </citation>
    <scope>NUCLEOTIDE SEQUENCE [LARGE SCALE GENOMIC DNA]</scope>
    <source>
        <strain evidence="5">5CBH24</strain>
    </source>
</reference>
<dbReference type="AlphaFoldDB" id="A0A4Y1WQ55"/>
<dbReference type="Gene3D" id="3.40.50.300">
    <property type="entry name" value="P-loop containing nucleotide triphosphate hydrolases"/>
    <property type="match status" value="1"/>
</dbReference>
<dbReference type="InterPro" id="IPR038729">
    <property type="entry name" value="Rad50/SbcC_AAA"/>
</dbReference>
<dbReference type="Proteomes" id="UP000318946">
    <property type="component" value="Chromosome"/>
</dbReference>
<dbReference type="GeneID" id="78340839"/>
<dbReference type="InterPro" id="IPR051396">
    <property type="entry name" value="Bact_Antivir_Def_Nuclease"/>
</dbReference>
<keyword evidence="4" id="KW-0540">Nuclease</keyword>
<dbReference type="InterPro" id="IPR041685">
    <property type="entry name" value="AAA_GajA/Old/RecF-like"/>
</dbReference>
<feature type="domain" description="Rad50/SbcC-type AAA" evidence="2">
    <location>
        <begin position="5"/>
        <end position="71"/>
    </location>
</feature>
<accession>A0A4Y1WQ55</accession>
<evidence type="ECO:0000259" key="2">
    <source>
        <dbReference type="Pfam" id="PF13476"/>
    </source>
</evidence>
<dbReference type="CDD" id="cd00267">
    <property type="entry name" value="ABC_ATPase"/>
    <property type="match status" value="1"/>
</dbReference>
<name>A0A4Y1WQ55_9BACT</name>
<dbReference type="Pfam" id="PF13175">
    <property type="entry name" value="AAA_15"/>
    <property type="match status" value="1"/>
</dbReference>
<protein>
    <submittedName>
        <fullName evidence="4">ATP-dependent endonuclease</fullName>
    </submittedName>
</protein>
<dbReference type="Pfam" id="PF13476">
    <property type="entry name" value="AAA_23"/>
    <property type="match status" value="1"/>
</dbReference>
<sequence>MYIKSVHIENYKSYKGCFDISLNSGINILVGNNEAGKSTLIEAIHLALTGMLNGRYLKNELSQYLFNNDIVNEYLDNLKNGRPASLPHILIELYIGGDDCPMFCGNENSLKADDCGLSYKITFDERYRDVYEELIKQDVKTLPIEYYDVVWTSFARDGLITSRNIPLKSALIDSSNTRYQNGSDVYISRIVKECLEPKEIVDITQAYRKMQEVFMGEESIGNINTRLKGASRISNKDVELSVDLSSKNAWENCLMTYLDKIPFNYIGKGEQCIVKTKLALAHKKAKEASIILMEEPENHLSYSKLNELIAAIKEHCKEKQIIISTHSSFVANKLGLKSLILLHDRKTLRLHDLSPSTIDYFEKLSGYDTLRLLLCQKAILVEGDSDELVVQKAYLKKYGKLPIEDGVDVIAVGNLSFLRFLEIAKYLTIQVTVVTDNDGNIDALNEKYKEYKDLPNICICFDDTIDAGDLRIGDKPFNYNTMEPKIVKANSLDKMNIIMGTAYENIDDLHKYMKAHKTDCALAIFNTTEELVFPEYINRAIL</sequence>
<dbReference type="GO" id="GO:0006302">
    <property type="term" value="P:double-strand break repair"/>
    <property type="evidence" value="ECO:0007669"/>
    <property type="project" value="InterPro"/>
</dbReference>
<dbReference type="Pfam" id="PF20469">
    <property type="entry name" value="OLD-like_TOPRIM"/>
    <property type="match status" value="1"/>
</dbReference>
<dbReference type="PANTHER" id="PTHR43581:SF4">
    <property type="entry name" value="ATP_GTP PHOSPHATASE"/>
    <property type="match status" value="1"/>
</dbReference>
<dbReference type="GO" id="GO:0004519">
    <property type="term" value="F:endonuclease activity"/>
    <property type="evidence" value="ECO:0007669"/>
    <property type="project" value="UniProtKB-KW"/>
</dbReference>
<evidence type="ECO:0000259" key="1">
    <source>
        <dbReference type="Pfam" id="PF13175"/>
    </source>
</evidence>